<feature type="compositionally biased region" description="Gly residues" evidence="1">
    <location>
        <begin position="13"/>
        <end position="22"/>
    </location>
</feature>
<feature type="region of interest" description="Disordered" evidence="1">
    <location>
        <begin position="130"/>
        <end position="159"/>
    </location>
</feature>
<feature type="non-terminal residue" evidence="3">
    <location>
        <position position="363"/>
    </location>
</feature>
<dbReference type="Proteomes" id="UP000236333">
    <property type="component" value="Unassembled WGS sequence"/>
</dbReference>
<dbReference type="AlphaFoldDB" id="A0A2J7ZGH3"/>
<dbReference type="InterPro" id="IPR027417">
    <property type="entry name" value="P-loop_NTPase"/>
</dbReference>
<accession>A0A2J7ZGH3</accession>
<feature type="non-terminal residue" evidence="3">
    <location>
        <position position="1"/>
    </location>
</feature>
<protein>
    <recommendedName>
        <fullName evidence="2">ORC1/DEAH AAA+ ATPase domain-containing protein</fullName>
    </recommendedName>
</protein>
<feature type="region of interest" description="Disordered" evidence="1">
    <location>
        <begin position="12"/>
        <end position="88"/>
    </location>
</feature>
<evidence type="ECO:0000259" key="2">
    <source>
        <dbReference type="Pfam" id="PF13401"/>
    </source>
</evidence>
<proteinExistence type="predicted"/>
<feature type="compositionally biased region" description="Low complexity" evidence="1">
    <location>
        <begin position="130"/>
        <end position="146"/>
    </location>
</feature>
<reference evidence="3 4" key="1">
    <citation type="journal article" date="2017" name="Mol. Biol. Evol.">
        <title>The 4-celled Tetrabaena socialis nuclear genome reveals the essential components for genetic control of cell number at the origin of multicellularity in the volvocine lineage.</title>
        <authorList>
            <person name="Featherston J."/>
            <person name="Arakaki Y."/>
            <person name="Hanschen E.R."/>
            <person name="Ferris P.J."/>
            <person name="Michod R.E."/>
            <person name="Olson B.J.S.C."/>
            <person name="Nozaki H."/>
            <person name="Durand P.M."/>
        </authorList>
    </citation>
    <scope>NUCLEOTIDE SEQUENCE [LARGE SCALE GENOMIC DNA]</scope>
    <source>
        <strain evidence="3 4">NIES-571</strain>
    </source>
</reference>
<feature type="domain" description="ORC1/DEAH AAA+ ATPase" evidence="2">
    <location>
        <begin position="157"/>
        <end position="265"/>
    </location>
</feature>
<evidence type="ECO:0000313" key="3">
    <source>
        <dbReference type="EMBL" id="PNG99371.1"/>
    </source>
</evidence>
<dbReference type="SUPFAM" id="SSF52540">
    <property type="entry name" value="P-loop containing nucleoside triphosphate hydrolases"/>
    <property type="match status" value="1"/>
</dbReference>
<dbReference type="EMBL" id="PGGS01003091">
    <property type="protein sequence ID" value="PNG99371.1"/>
    <property type="molecule type" value="Genomic_DNA"/>
</dbReference>
<name>A0A2J7ZGH3_9CHLO</name>
<dbReference type="Pfam" id="PF13401">
    <property type="entry name" value="AAA_22"/>
    <property type="match status" value="1"/>
</dbReference>
<gene>
    <name evidence="3" type="ORF">TSOC_014853</name>
</gene>
<feature type="compositionally biased region" description="Low complexity" evidence="1">
    <location>
        <begin position="61"/>
        <end position="88"/>
    </location>
</feature>
<dbReference type="InterPro" id="IPR049945">
    <property type="entry name" value="AAA_22"/>
</dbReference>
<keyword evidence="4" id="KW-1185">Reference proteome</keyword>
<evidence type="ECO:0000313" key="4">
    <source>
        <dbReference type="Proteomes" id="UP000236333"/>
    </source>
</evidence>
<dbReference type="GO" id="GO:0016887">
    <property type="term" value="F:ATP hydrolysis activity"/>
    <property type="evidence" value="ECO:0007669"/>
    <property type="project" value="InterPro"/>
</dbReference>
<comment type="caution">
    <text evidence="3">The sequence shown here is derived from an EMBL/GenBank/DDBJ whole genome shotgun (WGS) entry which is preliminary data.</text>
</comment>
<sequence>VGFLAAAEAYSYGAGGGSGGPAAAGPGARKPPRPPATPQANGGTHAGAPGDAAAVTPSPGPGSVAAPATPRPTAGAAAGPATPRPAGAAAAAPIPLLSSPSRRPVAQGLYRLVGREAELARLVQALTEGAAAASPSPSTSASHPFPSSQPQPPSPAVLVSGPRGCGKSALVTAAASRLVASGVWARACVADVRCAAGPEEAALAIALALDLPFYAASRPAAARLLSWLRRHGRALRQGLVLDGVDLLLGLARDDALEAARSCCTAPHTPNASTSSRQLSLAASGPAAAAAAAAASAANGYVDEQGEAAAVRLSPSQLNSEAVDRRRRVLGLLRDVAEAAPGLQLVLLSGPGATIEFLRAEVPQ</sequence>
<dbReference type="Gene3D" id="3.40.50.300">
    <property type="entry name" value="P-loop containing nucleotide triphosphate hydrolases"/>
    <property type="match status" value="1"/>
</dbReference>
<organism evidence="3 4">
    <name type="scientific">Tetrabaena socialis</name>
    <dbReference type="NCBI Taxonomy" id="47790"/>
    <lineage>
        <taxon>Eukaryota</taxon>
        <taxon>Viridiplantae</taxon>
        <taxon>Chlorophyta</taxon>
        <taxon>core chlorophytes</taxon>
        <taxon>Chlorophyceae</taxon>
        <taxon>CS clade</taxon>
        <taxon>Chlamydomonadales</taxon>
        <taxon>Tetrabaenaceae</taxon>
        <taxon>Tetrabaena</taxon>
    </lineage>
</organism>
<evidence type="ECO:0000256" key="1">
    <source>
        <dbReference type="SAM" id="MobiDB-lite"/>
    </source>
</evidence>